<dbReference type="EMBL" id="BAABJE010000001">
    <property type="protein sequence ID" value="GAA4782501.1"/>
    <property type="molecule type" value="Genomic_DNA"/>
</dbReference>
<comment type="caution">
    <text evidence="1">The sequence shown here is derived from an EMBL/GenBank/DDBJ whole genome shotgun (WGS) entry which is preliminary data.</text>
</comment>
<organism evidence="1 2">
    <name type="scientific">Lysobacter hankyongensis</name>
    <dbReference type="NCBI Taxonomy" id="1176535"/>
    <lineage>
        <taxon>Bacteria</taxon>
        <taxon>Pseudomonadati</taxon>
        <taxon>Pseudomonadota</taxon>
        <taxon>Gammaproteobacteria</taxon>
        <taxon>Lysobacterales</taxon>
        <taxon>Lysobacteraceae</taxon>
        <taxon>Lysobacter</taxon>
    </lineage>
</organism>
<name>A0ABP9AMR0_9GAMM</name>
<protein>
    <submittedName>
        <fullName evidence="1">Uncharacterized protein</fullName>
    </submittedName>
</protein>
<keyword evidence="2" id="KW-1185">Reference proteome</keyword>
<reference evidence="2" key="1">
    <citation type="journal article" date="2019" name="Int. J. Syst. Evol. Microbiol.">
        <title>The Global Catalogue of Microorganisms (GCM) 10K type strain sequencing project: providing services to taxonomists for standard genome sequencing and annotation.</title>
        <authorList>
            <consortium name="The Broad Institute Genomics Platform"/>
            <consortium name="The Broad Institute Genome Sequencing Center for Infectious Disease"/>
            <person name="Wu L."/>
            <person name="Ma J."/>
        </authorList>
    </citation>
    <scope>NUCLEOTIDE SEQUENCE [LARGE SCALE GENOMIC DNA]</scope>
    <source>
        <strain evidence="2">JCM 18204</strain>
    </source>
</reference>
<sequence>MPTMTLATPYTMTLHIPRTPRTLKFRGRPIQVEELGARLPFACKPDNLREMCATGEHRIYITETVEMTIAQFDDFTRDLTRPQTWLAGKGGNVADGCLCVEIHAPGRPYLYVDPSGYDYARYVARLG</sequence>
<dbReference type="RefSeq" id="WP_345301578.1">
    <property type="nucleotide sequence ID" value="NZ_BAABJE010000001.1"/>
</dbReference>
<gene>
    <name evidence="1" type="ORF">GCM10023307_03820</name>
</gene>
<accession>A0ABP9AMR0</accession>
<proteinExistence type="predicted"/>
<evidence type="ECO:0000313" key="2">
    <source>
        <dbReference type="Proteomes" id="UP001499959"/>
    </source>
</evidence>
<evidence type="ECO:0000313" key="1">
    <source>
        <dbReference type="EMBL" id="GAA4782501.1"/>
    </source>
</evidence>
<dbReference type="Proteomes" id="UP001499959">
    <property type="component" value="Unassembled WGS sequence"/>
</dbReference>